<evidence type="ECO:0000256" key="1">
    <source>
        <dbReference type="ARBA" id="ARBA00022443"/>
    </source>
</evidence>
<dbReference type="CDD" id="cd00174">
    <property type="entry name" value="SH3"/>
    <property type="match status" value="1"/>
</dbReference>
<feature type="domain" description="SH3" evidence="6">
    <location>
        <begin position="248"/>
        <end position="305"/>
    </location>
</feature>
<dbReference type="Gene3D" id="1.20.58.60">
    <property type="match status" value="2"/>
</dbReference>
<dbReference type="Pfam" id="PF00681">
    <property type="entry name" value="Plectin"/>
    <property type="match status" value="1"/>
</dbReference>
<protein>
    <submittedName>
        <fullName evidence="7">Regeneration-upregulated protein 2</fullName>
    </submittedName>
</protein>
<dbReference type="InterPro" id="IPR043197">
    <property type="entry name" value="Plakin"/>
</dbReference>
<feature type="region of interest" description="Disordered" evidence="5">
    <location>
        <begin position="21"/>
        <end position="44"/>
    </location>
</feature>
<dbReference type="InterPro" id="IPR041615">
    <property type="entry name" value="Desmoplakin_SH3"/>
</dbReference>
<feature type="compositionally biased region" description="Basic and acidic residues" evidence="5">
    <location>
        <begin position="32"/>
        <end position="44"/>
    </location>
</feature>
<dbReference type="GO" id="GO:0005882">
    <property type="term" value="C:intermediate filament"/>
    <property type="evidence" value="ECO:0007669"/>
    <property type="project" value="TreeGrafter"/>
</dbReference>
<keyword evidence="3" id="KW-0677">Repeat</keyword>
<dbReference type="SMART" id="SM00250">
    <property type="entry name" value="PLEC"/>
    <property type="match status" value="3"/>
</dbReference>
<dbReference type="SUPFAM" id="SSF75399">
    <property type="entry name" value="Plakin repeat"/>
    <property type="match status" value="2"/>
</dbReference>
<dbReference type="PANTHER" id="PTHR23169:SF33">
    <property type="entry name" value="MICROTUBULE-ACTIN CROSS-LINKING FACTOR 1, ISOFORMS 1_2_3_5"/>
    <property type="match status" value="1"/>
</dbReference>
<dbReference type="PANTHER" id="PTHR23169">
    <property type="entry name" value="ENVOPLAKIN"/>
    <property type="match status" value="1"/>
</dbReference>
<keyword evidence="1 4" id="KW-0728">SH3 domain</keyword>
<dbReference type="PROSITE" id="PS50002">
    <property type="entry name" value="SH3"/>
    <property type="match status" value="1"/>
</dbReference>
<evidence type="ECO:0000256" key="5">
    <source>
        <dbReference type="SAM" id="MobiDB-lite"/>
    </source>
</evidence>
<dbReference type="GO" id="GO:0045104">
    <property type="term" value="P:intermediate filament cytoskeleton organization"/>
    <property type="evidence" value="ECO:0007669"/>
    <property type="project" value="InterPro"/>
</dbReference>
<accession>Q1MX39</accession>
<dbReference type="Gene3D" id="3.90.1290.10">
    <property type="entry name" value="Plakin repeat"/>
    <property type="match status" value="2"/>
</dbReference>
<evidence type="ECO:0000256" key="3">
    <source>
        <dbReference type="ARBA" id="ARBA00022737"/>
    </source>
</evidence>
<dbReference type="AlphaFoldDB" id="Q1MX39"/>
<dbReference type="GO" id="GO:0005198">
    <property type="term" value="F:structural molecule activity"/>
    <property type="evidence" value="ECO:0007669"/>
    <property type="project" value="TreeGrafter"/>
</dbReference>
<dbReference type="InterPro" id="IPR036028">
    <property type="entry name" value="SH3-like_dom_sf"/>
</dbReference>
<reference evidence="7" key="1">
    <citation type="journal article" date="2006" name="Dev. Dyn.">
        <title>Molecular approach to annelid regeneration: cDNA subtraction cloning reveals various novel genes that are upregulated during the large-scale regeneration of the oligochaete, Enchytraeus japonensis.</title>
        <authorList>
            <person name="Myohara M."/>
            <person name="Niva C.C."/>
            <person name="Lee J.M."/>
        </authorList>
    </citation>
    <scope>NUCLEOTIDE SEQUENCE</scope>
    <source>
        <tissue evidence="7">Artificially-cut body fragments</tissue>
    </source>
</reference>
<evidence type="ECO:0000256" key="2">
    <source>
        <dbReference type="ARBA" id="ARBA00022553"/>
    </source>
</evidence>
<dbReference type="InterPro" id="IPR001101">
    <property type="entry name" value="Plectin_repeat"/>
</dbReference>
<feature type="region of interest" description="Disordered" evidence="5">
    <location>
        <begin position="760"/>
        <end position="793"/>
    </location>
</feature>
<dbReference type="GO" id="GO:0016020">
    <property type="term" value="C:membrane"/>
    <property type="evidence" value="ECO:0007669"/>
    <property type="project" value="TreeGrafter"/>
</dbReference>
<dbReference type="InterPro" id="IPR035915">
    <property type="entry name" value="Plakin_repeat_sf"/>
</dbReference>
<evidence type="ECO:0000313" key="7">
    <source>
        <dbReference type="EMBL" id="BAE93514.1"/>
    </source>
</evidence>
<organism evidence="7">
    <name type="scientific">Enchytraeus japonensis</name>
    <dbReference type="NCBI Taxonomy" id="228735"/>
    <lineage>
        <taxon>Eukaryota</taxon>
        <taxon>Metazoa</taxon>
        <taxon>Spiralia</taxon>
        <taxon>Lophotrochozoa</taxon>
        <taxon>Annelida</taxon>
        <taxon>Clitellata</taxon>
        <taxon>Oligochaeta</taxon>
        <taxon>Enchytraeida</taxon>
        <taxon>Enchytraeidae</taxon>
        <taxon>Enchytraeus</taxon>
    </lineage>
</organism>
<dbReference type="GO" id="GO:0042060">
    <property type="term" value="P:wound healing"/>
    <property type="evidence" value="ECO:0007669"/>
    <property type="project" value="TreeGrafter"/>
</dbReference>
<keyword evidence="2" id="KW-0597">Phosphoprotein</keyword>
<dbReference type="Gene3D" id="2.30.30.40">
    <property type="entry name" value="SH3 Domains"/>
    <property type="match status" value="1"/>
</dbReference>
<name>Q1MX39_9ANNE</name>
<dbReference type="InterPro" id="IPR001452">
    <property type="entry name" value="SH3_domain"/>
</dbReference>
<dbReference type="SUPFAM" id="SSF50044">
    <property type="entry name" value="SH3-domain"/>
    <property type="match status" value="1"/>
</dbReference>
<dbReference type="Pfam" id="PF17902">
    <property type="entry name" value="SH3_10"/>
    <property type="match status" value="1"/>
</dbReference>
<gene>
    <name evidence="7" type="primary">Ejrup2</name>
</gene>
<dbReference type="EMBL" id="AB205582">
    <property type="protein sequence ID" value="BAE93514.1"/>
    <property type="molecule type" value="mRNA"/>
</dbReference>
<sequence length="793" mass="89988">MTENKNVQECFDWISTQHEVIERSGSGSSSRPEVELSHSEHRNKSHDVINYASTVDRVKSEIQDEKRRSDLENAYFNLKDSTERKLNCLENNTKIVSLESLFSPLSATIYEMSERLVQLTPRDSSHNKNTNTGYTAQRCILATRAAWQYVSKQLKCSEIQLQHATEYHQFYHDMSQYTQWMPADLLTVEALIRKVNQRPSSQIPDPDQLIPDMNTALSLYLGWRSRVDESYERSKKITPIHLRLKRLSHERPALALCDYNIDGLDIKEGEELYIVDNSKPDKWRVRNLRSDSGVVPSVQIVIRGPDAAAIDAAMRLRLEFYDKWMSAVRRLGKALINYISATLLDWSADQESKLMSLSPAEKKKLLSMLHWITDVFSPYWDPYTPYKTLLAKVDRLKTLLGSNAPRGYRGEGVSPPDVVPWAEGEEEMLRIYKMFWDAWEQFRCLSDARHRPETLLGQADWDKYKLFDSIDCLRKWQSELNQADEDLMDGLLVEDELYTLETAKETAETCNISTCEQEESQTFIITAVEDPRTGVEISLDEACSVGIINQMEGKYTNPDTRESIPIPHAMNLGKIRVEFTKTKKSAEKKSDLGLITIRTCGEPRPFTIRAVVDPLTDRHLTVDEAIKQGVLDQKRGVYRNSVTNQELSMADALDSRLLVVEFEHGDDVDHGEREVLTKTYAIHHVIDTRTGKRLTFAEAVRLGFVDADTGAYKNKKTGQTVYVGDAIKQGWIIASVVTDPSALDIAPGHAINLTNQINGTNKPMNGHHTGLTNGHAAERVNGSTLTNGSNGYH</sequence>
<dbReference type="GO" id="GO:0005737">
    <property type="term" value="C:cytoplasm"/>
    <property type="evidence" value="ECO:0007669"/>
    <property type="project" value="TreeGrafter"/>
</dbReference>
<proteinExistence type="evidence at transcript level"/>
<evidence type="ECO:0000256" key="4">
    <source>
        <dbReference type="PROSITE-ProRule" id="PRU00192"/>
    </source>
</evidence>
<evidence type="ECO:0000259" key="6">
    <source>
        <dbReference type="PROSITE" id="PS50002"/>
    </source>
</evidence>
<feature type="compositionally biased region" description="Polar residues" evidence="5">
    <location>
        <begin position="781"/>
        <end position="793"/>
    </location>
</feature>